<dbReference type="InterPro" id="IPR037682">
    <property type="entry name" value="TonB_C"/>
</dbReference>
<gene>
    <name evidence="7" type="ORF">NBRC116585_03580</name>
</gene>
<keyword evidence="2" id="KW-0812">Transmembrane</keyword>
<comment type="caution">
    <text evidence="7">The sequence shown here is derived from an EMBL/GenBank/DDBJ whole genome shotgun (WGS) entry which is preliminary data.</text>
</comment>
<dbReference type="NCBIfam" id="TIGR01352">
    <property type="entry name" value="tonB_Cterm"/>
    <property type="match status" value="1"/>
</dbReference>
<organism evidence="7 8">
    <name type="scientific">Thalassolituus maritimus</name>
    <dbReference type="NCBI Taxonomy" id="484498"/>
    <lineage>
        <taxon>Bacteria</taxon>
        <taxon>Pseudomonadati</taxon>
        <taxon>Pseudomonadota</taxon>
        <taxon>Gammaproteobacteria</taxon>
        <taxon>Oceanospirillales</taxon>
        <taxon>Oceanospirillaceae</taxon>
        <taxon>Thalassolituus</taxon>
    </lineage>
</organism>
<feature type="compositionally biased region" description="Low complexity" evidence="5">
    <location>
        <begin position="93"/>
        <end position="111"/>
    </location>
</feature>
<evidence type="ECO:0000259" key="6">
    <source>
        <dbReference type="PROSITE" id="PS52015"/>
    </source>
</evidence>
<accession>A0ABP9ZVT6</accession>
<protein>
    <recommendedName>
        <fullName evidence="6">TonB C-terminal domain-containing protein</fullName>
    </recommendedName>
</protein>
<evidence type="ECO:0000256" key="3">
    <source>
        <dbReference type="ARBA" id="ARBA00022989"/>
    </source>
</evidence>
<dbReference type="SUPFAM" id="SSF74653">
    <property type="entry name" value="TolA/TonB C-terminal domain"/>
    <property type="match status" value="1"/>
</dbReference>
<dbReference type="EMBL" id="BAABWH010000001">
    <property type="protein sequence ID" value="GAA6144241.1"/>
    <property type="molecule type" value="Genomic_DNA"/>
</dbReference>
<keyword evidence="3" id="KW-1133">Transmembrane helix</keyword>
<dbReference type="InterPro" id="IPR006260">
    <property type="entry name" value="TonB/TolA_C"/>
</dbReference>
<evidence type="ECO:0000313" key="8">
    <source>
        <dbReference type="Proteomes" id="UP001481413"/>
    </source>
</evidence>
<comment type="subcellular location">
    <subcellularLocation>
        <location evidence="1">Membrane</location>
        <topology evidence="1">Single-pass membrane protein</topology>
    </subcellularLocation>
</comment>
<evidence type="ECO:0000256" key="2">
    <source>
        <dbReference type="ARBA" id="ARBA00022692"/>
    </source>
</evidence>
<feature type="compositionally biased region" description="Basic and acidic residues" evidence="5">
    <location>
        <begin position="147"/>
        <end position="157"/>
    </location>
</feature>
<sequence>MNRSYRDKSLWVRRRFWLALFASLSLHLLLLPDLQLTEDTEPAPRVILATLKTETAQRTDKTDESGVLETESQPLREAKAANRPSTPPEPKLTTQAPAATPAATPTRVPRAPSEPVVSQASQTQPTRPQQTQTQPKQLDAPTPTTKNSHDAVEEKVETTTQTTVEPTVEKVIKAPPMATQSQPQGRFSGNDEVFSDPREQQYYEQLMAHLRQKLPAHPAGIQGKVRLQITIKYGAVITAVDVLTSSGNQITDEWARRAALAISPVPSVPSHLSQPYYFRPTLFLSE</sequence>
<keyword evidence="4" id="KW-0472">Membrane</keyword>
<dbReference type="PROSITE" id="PS52015">
    <property type="entry name" value="TONB_CTD"/>
    <property type="match status" value="1"/>
</dbReference>
<dbReference type="Gene3D" id="3.30.1150.10">
    <property type="match status" value="1"/>
</dbReference>
<evidence type="ECO:0000256" key="5">
    <source>
        <dbReference type="SAM" id="MobiDB-lite"/>
    </source>
</evidence>
<evidence type="ECO:0000256" key="1">
    <source>
        <dbReference type="ARBA" id="ARBA00004167"/>
    </source>
</evidence>
<evidence type="ECO:0000256" key="4">
    <source>
        <dbReference type="ARBA" id="ARBA00023136"/>
    </source>
</evidence>
<reference evidence="7 8" key="1">
    <citation type="submission" date="2024-04" db="EMBL/GenBank/DDBJ databases">
        <title>Draft genome sequence of Thalassolituus maritimus NBRC 116585.</title>
        <authorList>
            <person name="Miyakawa T."/>
            <person name="Kusuya Y."/>
            <person name="Miura T."/>
        </authorList>
    </citation>
    <scope>NUCLEOTIDE SEQUENCE [LARGE SCALE GENOMIC DNA]</scope>
    <source>
        <strain evidence="7 8">5NW40-0001</strain>
    </source>
</reference>
<feature type="compositionally biased region" description="Basic and acidic residues" evidence="5">
    <location>
        <begin position="55"/>
        <end position="64"/>
    </location>
</feature>
<name>A0ABP9ZVT6_9GAMM</name>
<dbReference type="RefSeq" id="WP_353293176.1">
    <property type="nucleotide sequence ID" value="NZ_BAABWH010000001.1"/>
</dbReference>
<evidence type="ECO:0000313" key="7">
    <source>
        <dbReference type="EMBL" id="GAA6144241.1"/>
    </source>
</evidence>
<keyword evidence="8" id="KW-1185">Reference proteome</keyword>
<proteinExistence type="predicted"/>
<feature type="domain" description="TonB C-terminal" evidence="6">
    <location>
        <begin position="197"/>
        <end position="286"/>
    </location>
</feature>
<feature type="region of interest" description="Disordered" evidence="5">
    <location>
        <begin position="55"/>
        <end position="164"/>
    </location>
</feature>
<feature type="compositionally biased region" description="Low complexity" evidence="5">
    <location>
        <begin position="122"/>
        <end position="137"/>
    </location>
</feature>
<dbReference type="Proteomes" id="UP001481413">
    <property type="component" value="Unassembled WGS sequence"/>
</dbReference>